<keyword evidence="3" id="KW-1185">Reference proteome</keyword>
<protein>
    <submittedName>
        <fullName evidence="2">Uncharacterized protein</fullName>
    </submittedName>
</protein>
<evidence type="ECO:0000313" key="3">
    <source>
        <dbReference type="Proteomes" id="UP001642502"/>
    </source>
</evidence>
<reference evidence="2 3" key="1">
    <citation type="submission" date="2024-01" db="EMBL/GenBank/DDBJ databases">
        <authorList>
            <person name="Allen C."/>
            <person name="Tagirdzhanova G."/>
        </authorList>
    </citation>
    <scope>NUCLEOTIDE SEQUENCE [LARGE SCALE GENOMIC DNA]</scope>
    <source>
        <strain evidence="2 3">CBS 119000</strain>
    </source>
</reference>
<gene>
    <name evidence="2" type="ORF">SEPCBS119000_006617</name>
</gene>
<organism evidence="2 3">
    <name type="scientific">Sporothrix epigloea</name>
    <dbReference type="NCBI Taxonomy" id="1892477"/>
    <lineage>
        <taxon>Eukaryota</taxon>
        <taxon>Fungi</taxon>
        <taxon>Dikarya</taxon>
        <taxon>Ascomycota</taxon>
        <taxon>Pezizomycotina</taxon>
        <taxon>Sordariomycetes</taxon>
        <taxon>Sordariomycetidae</taxon>
        <taxon>Ophiostomatales</taxon>
        <taxon>Ophiostomataceae</taxon>
        <taxon>Sporothrix</taxon>
    </lineage>
</organism>
<keyword evidence="1" id="KW-0732">Signal</keyword>
<feature type="chain" id="PRO_5045041892" evidence="1">
    <location>
        <begin position="22"/>
        <end position="173"/>
    </location>
</feature>
<name>A0ABP0E4E0_9PEZI</name>
<evidence type="ECO:0000256" key="1">
    <source>
        <dbReference type="SAM" id="SignalP"/>
    </source>
</evidence>
<comment type="caution">
    <text evidence="2">The sequence shown here is derived from an EMBL/GenBank/DDBJ whole genome shotgun (WGS) entry which is preliminary data.</text>
</comment>
<evidence type="ECO:0000313" key="2">
    <source>
        <dbReference type="EMBL" id="CAK7275287.1"/>
    </source>
</evidence>
<proteinExistence type="predicted"/>
<dbReference type="Proteomes" id="UP001642502">
    <property type="component" value="Unassembled WGS sequence"/>
</dbReference>
<feature type="signal peptide" evidence="1">
    <location>
        <begin position="1"/>
        <end position="21"/>
    </location>
</feature>
<sequence length="173" mass="19469">MFSIQLLKALPLALMLSSAFAKPVPETSVSAVDKRVIGNDATYLHCVTADHRCGFFATYTNGQTRETVKWTLGSSDSTPEANQDLCQLEGLKKHTNDDGFWLNRDFHWKGVSFTIGYDPTGKSIKFGDATWKSMDQDYLNGRCENEFGGDFANVLIDHQSEELNWTDLIEKLY</sequence>
<dbReference type="EMBL" id="CAWUON010000197">
    <property type="protein sequence ID" value="CAK7275287.1"/>
    <property type="molecule type" value="Genomic_DNA"/>
</dbReference>
<accession>A0ABP0E4E0</accession>